<dbReference type="Gene3D" id="3.40.50.2300">
    <property type="match status" value="2"/>
</dbReference>
<evidence type="ECO:0000256" key="7">
    <source>
        <dbReference type="ARBA" id="ARBA00023136"/>
    </source>
</evidence>
<dbReference type="SUPFAM" id="SSF53822">
    <property type="entry name" value="Periplasmic binding protein-like I"/>
    <property type="match status" value="1"/>
</dbReference>
<dbReference type="SMART" id="SM00079">
    <property type="entry name" value="PBPe"/>
    <property type="match status" value="1"/>
</dbReference>
<dbReference type="CDD" id="cd19990">
    <property type="entry name" value="PBP1_GABAb_receptor_plant"/>
    <property type="match status" value="1"/>
</dbReference>
<dbReference type="Pfam" id="PF00060">
    <property type="entry name" value="Lig_chan"/>
    <property type="match status" value="1"/>
</dbReference>
<keyword evidence="17" id="KW-1185">Reference proteome</keyword>
<evidence type="ECO:0000256" key="5">
    <source>
        <dbReference type="ARBA" id="ARBA00022989"/>
    </source>
</evidence>
<organism evidence="16 17">
    <name type="scientific">Dorcoceras hygrometricum</name>
    <dbReference type="NCBI Taxonomy" id="472368"/>
    <lineage>
        <taxon>Eukaryota</taxon>
        <taxon>Viridiplantae</taxon>
        <taxon>Streptophyta</taxon>
        <taxon>Embryophyta</taxon>
        <taxon>Tracheophyta</taxon>
        <taxon>Spermatophyta</taxon>
        <taxon>Magnoliopsida</taxon>
        <taxon>eudicotyledons</taxon>
        <taxon>Gunneridae</taxon>
        <taxon>Pentapetalae</taxon>
        <taxon>asterids</taxon>
        <taxon>lamiids</taxon>
        <taxon>Lamiales</taxon>
        <taxon>Gesneriaceae</taxon>
        <taxon>Didymocarpoideae</taxon>
        <taxon>Trichosporeae</taxon>
        <taxon>Loxocarpinae</taxon>
        <taxon>Dorcoceras</taxon>
    </lineage>
</organism>
<feature type="region of interest" description="Disordered" evidence="13">
    <location>
        <begin position="897"/>
        <end position="963"/>
    </location>
</feature>
<evidence type="ECO:0000256" key="9">
    <source>
        <dbReference type="ARBA" id="ARBA00023180"/>
    </source>
</evidence>
<evidence type="ECO:0000256" key="12">
    <source>
        <dbReference type="ARBA" id="ARBA00049638"/>
    </source>
</evidence>
<keyword evidence="3" id="KW-0813">Transport</keyword>
<feature type="transmembrane region" description="Helical" evidence="14">
    <location>
        <begin position="21"/>
        <end position="37"/>
    </location>
</feature>
<keyword evidence="5 14" id="KW-1133">Transmembrane helix</keyword>
<dbReference type="InterPro" id="IPR044440">
    <property type="entry name" value="GABAb_receptor_plant_PBP1"/>
</dbReference>
<dbReference type="PANTHER" id="PTHR34836:SF7">
    <property type="entry name" value="RECEPTOR LIGAND BINDING REGION DOMAIN-CONTAINING PROTEIN"/>
    <property type="match status" value="1"/>
</dbReference>
<comment type="subunit">
    <text evidence="2">May form heteromers.</text>
</comment>
<dbReference type="Proteomes" id="UP000250235">
    <property type="component" value="Unassembled WGS sequence"/>
</dbReference>
<dbReference type="InterPro" id="IPR001828">
    <property type="entry name" value="ANF_lig-bd_rcpt"/>
</dbReference>
<evidence type="ECO:0000256" key="2">
    <source>
        <dbReference type="ARBA" id="ARBA00011095"/>
    </source>
</evidence>
<dbReference type="InterPro" id="IPR015683">
    <property type="entry name" value="Ionotropic_Glu_rcpt"/>
</dbReference>
<feature type="compositionally biased region" description="Polar residues" evidence="13">
    <location>
        <begin position="942"/>
        <end position="952"/>
    </location>
</feature>
<dbReference type="FunFam" id="3.40.50.2300:FF:000188">
    <property type="entry name" value="Glutamate receptor"/>
    <property type="match status" value="1"/>
</dbReference>
<evidence type="ECO:0000256" key="14">
    <source>
        <dbReference type="SAM" id="Phobius"/>
    </source>
</evidence>
<dbReference type="FunFam" id="3.40.190.10:FF:000217">
    <property type="entry name" value="Glutamate receptor"/>
    <property type="match status" value="1"/>
</dbReference>
<feature type="transmembrane region" description="Helical" evidence="14">
    <location>
        <begin position="595"/>
        <end position="615"/>
    </location>
</feature>
<evidence type="ECO:0000256" key="10">
    <source>
        <dbReference type="ARBA" id="ARBA00023286"/>
    </source>
</evidence>
<keyword evidence="7 14" id="KW-0472">Membrane</keyword>
<dbReference type="FunFam" id="3.40.50.2300:FF:000310">
    <property type="entry name" value="Glutamate receptor"/>
    <property type="match status" value="1"/>
</dbReference>
<evidence type="ECO:0000256" key="11">
    <source>
        <dbReference type="ARBA" id="ARBA00023303"/>
    </source>
</evidence>
<evidence type="ECO:0000256" key="6">
    <source>
        <dbReference type="ARBA" id="ARBA00023065"/>
    </source>
</evidence>
<evidence type="ECO:0000259" key="15">
    <source>
        <dbReference type="SMART" id="SM00079"/>
    </source>
</evidence>
<evidence type="ECO:0000256" key="13">
    <source>
        <dbReference type="SAM" id="MobiDB-lite"/>
    </source>
</evidence>
<keyword evidence="11" id="KW-0407">Ion channel</keyword>
<keyword evidence="9" id="KW-0325">Glycoprotein</keyword>
<dbReference type="SUPFAM" id="SSF53850">
    <property type="entry name" value="Periplasmic binding protein-like II"/>
    <property type="match status" value="1"/>
</dbReference>
<accession>A0A2Z7BZG0</accession>
<dbReference type="Gene3D" id="3.40.190.10">
    <property type="entry name" value="Periplasmic binding protein-like II"/>
    <property type="match status" value="1"/>
</dbReference>
<dbReference type="CDD" id="cd13686">
    <property type="entry name" value="GluR_Plant"/>
    <property type="match status" value="1"/>
</dbReference>
<dbReference type="OrthoDB" id="5984008at2759"/>
<feature type="domain" description="Ionotropic glutamate receptor C-terminal" evidence="15">
    <location>
        <begin position="471"/>
        <end position="815"/>
    </location>
</feature>
<dbReference type="AlphaFoldDB" id="A0A2Z7BZG0"/>
<dbReference type="Pfam" id="PF01094">
    <property type="entry name" value="ANF_receptor"/>
    <property type="match status" value="1"/>
</dbReference>
<feature type="transmembrane region" description="Helical" evidence="14">
    <location>
        <begin position="834"/>
        <end position="855"/>
    </location>
</feature>
<proteinExistence type="predicted"/>
<evidence type="ECO:0000313" key="17">
    <source>
        <dbReference type="Proteomes" id="UP000250235"/>
    </source>
</evidence>
<name>A0A2Z7BZG0_9LAMI</name>
<comment type="function">
    <text evidence="12">Glutamate-gated receptor that probably acts as a non-selective cation channel. May be involved in light-signal transduction and calcium homeostasis via the regulation of calcium influx into cells.</text>
</comment>
<protein>
    <submittedName>
        <fullName evidence="16">Glutamate receptor 2.8</fullName>
    </submittedName>
</protein>
<comment type="subcellular location">
    <subcellularLocation>
        <location evidence="1">Membrane</location>
        <topology evidence="1">Multi-pass membrane protein</topology>
    </subcellularLocation>
</comment>
<evidence type="ECO:0000256" key="1">
    <source>
        <dbReference type="ARBA" id="ARBA00004141"/>
    </source>
</evidence>
<evidence type="ECO:0000256" key="3">
    <source>
        <dbReference type="ARBA" id="ARBA00022448"/>
    </source>
</evidence>
<keyword evidence="10" id="KW-1071">Ligand-gated ion channel</keyword>
<evidence type="ECO:0000256" key="8">
    <source>
        <dbReference type="ARBA" id="ARBA00023170"/>
    </source>
</evidence>
<evidence type="ECO:0000256" key="4">
    <source>
        <dbReference type="ARBA" id="ARBA00022692"/>
    </source>
</evidence>
<dbReference type="InterPro" id="IPR028082">
    <property type="entry name" value="Peripla_BP_I"/>
</dbReference>
<reference evidence="16 17" key="1">
    <citation type="journal article" date="2015" name="Proc. Natl. Acad. Sci. U.S.A.">
        <title>The resurrection genome of Boea hygrometrica: A blueprint for survival of dehydration.</title>
        <authorList>
            <person name="Xiao L."/>
            <person name="Yang G."/>
            <person name="Zhang L."/>
            <person name="Yang X."/>
            <person name="Zhao S."/>
            <person name="Ji Z."/>
            <person name="Zhou Q."/>
            <person name="Hu M."/>
            <person name="Wang Y."/>
            <person name="Chen M."/>
            <person name="Xu Y."/>
            <person name="Jin H."/>
            <person name="Xiao X."/>
            <person name="Hu G."/>
            <person name="Bao F."/>
            <person name="Hu Y."/>
            <person name="Wan P."/>
            <person name="Li L."/>
            <person name="Deng X."/>
            <person name="Kuang T."/>
            <person name="Xiang C."/>
            <person name="Zhu J.K."/>
            <person name="Oliver M.J."/>
            <person name="He Y."/>
        </authorList>
    </citation>
    <scope>NUCLEOTIDE SEQUENCE [LARGE SCALE GENOMIC DNA]</scope>
    <source>
        <strain evidence="17">cv. XS01</strain>
    </source>
</reference>
<dbReference type="Gene3D" id="1.10.287.70">
    <property type="match status" value="1"/>
</dbReference>
<keyword evidence="6" id="KW-0406">Ion transport</keyword>
<dbReference type="GO" id="GO:0016020">
    <property type="term" value="C:membrane"/>
    <property type="evidence" value="ECO:0007669"/>
    <property type="project" value="UniProtKB-SubCell"/>
</dbReference>
<feature type="transmembrane region" description="Helical" evidence="14">
    <location>
        <begin position="658"/>
        <end position="674"/>
    </location>
</feature>
<dbReference type="GO" id="GO:0015276">
    <property type="term" value="F:ligand-gated monoatomic ion channel activity"/>
    <property type="evidence" value="ECO:0007669"/>
    <property type="project" value="InterPro"/>
</dbReference>
<sequence length="1103" mass="123635">MHLMLNTFEAHEANNMKLSSFLVITVLFFLVFFVNISSSERNQSLVPIGLILDLDSAFGSMVGLCIDMAITDFYSDHPNYRTRLKLHTKDAKTLVDANFAVEELLKYEKVHGVLGLEGSIQDTFVAQLGERIHVPFVSFNKRTSALSYDEIRYTVRMPPDDSVQARALAELCHGFEWPQVVVLHEDTESGTQFLSHLNKALQQVDVGIAYMIAIPPSAKDNHLWKELGKLQTKQTRVFVVHMNPSLGYRLFHVAQKLGLMSEGYAWIITDSLSNFMSSMDSATRDSMEGVVGIRPHVEDSKNLRSIQERWKRNMLLRTHKGPIMELNIHGLWAYDTVTALAMAVEKIGGVNSSSLYEKGTKEDIIKNSTLSISSYGPRLISELSDVKFKGLSGDFQLVNGQLKGSSYEIFNVVGNGEKTVGFWDPDRGIVRKSTSNGGTSYSTSAKELKQIIWPGDSVERPKGWAIPTIGNLRVGVPWKTGFTEFVNLSIDLATNHTNAAGFSVDIFLATVPMLPFNVNYDFRYYNDTRNVNWSYDNMLAWIPKEFDMVVGDTTIWAPRAEHVEFSQPYSESGVVLVVKNRKPFDMWIFVRPLRWDLWLTIIAACIMMGVVLRILENQPSHSTEDVVRPSEKTHGMPTYFYPVTFLAFPERNMATNNWSFFVLLFWVFMAFILMQSYTANLSAILTVDQLKFAFSDYYYVGYQDGSFMKTFLIEQLHISESRLRSYASPEEYHDAMSKGSSNGGIDVIFDEIPYMKVFLKKYDSEYKMVGPTYRTGGFAFAFPKGSVLTAHFSKAIIDVTQGPNMTAIEQKNFGPGYSSQDPLASTISQQTSSLTVFQFAGLFIIVGSVTLFALFCSATPIGRKLTANMMHAFHVIKKCLHFRNSKVNATGCTINESGDTSHGGEVENENDGGYGVDNNNHGTAALGGDGEIQEMDRGNESDAAQNSRTPIDNNEERNSRAQHRMRSELMSVLEAALQAELTLESWVDHRKLALSVIPRGSWGDVARRFTMIRWPPPLTPPPCAAVSAAARCRRKFVSGQLDEENPFLLISSALLVQPDEGVSDLVVDRIGVNYRNLPRRAGFLKYRLEPGTSASKVIRLNIL</sequence>
<keyword evidence="4 14" id="KW-0812">Transmembrane</keyword>
<evidence type="ECO:0000313" key="16">
    <source>
        <dbReference type="EMBL" id="KZV37637.1"/>
    </source>
</evidence>
<gene>
    <name evidence="16" type="ORF">F511_03943</name>
</gene>
<dbReference type="PANTHER" id="PTHR34836">
    <property type="entry name" value="OS06G0188250 PROTEIN"/>
    <property type="match status" value="1"/>
</dbReference>
<dbReference type="EMBL" id="KV002540">
    <property type="protein sequence ID" value="KZV37637.1"/>
    <property type="molecule type" value="Genomic_DNA"/>
</dbReference>
<keyword evidence="8 16" id="KW-0675">Receptor</keyword>
<dbReference type="InterPro" id="IPR001320">
    <property type="entry name" value="Iontro_rcpt_C"/>
</dbReference>